<name>X1DSL4_9ZZZZ</name>
<dbReference type="AlphaFoldDB" id="X1DSL4"/>
<comment type="caution">
    <text evidence="1">The sequence shown here is derived from an EMBL/GenBank/DDBJ whole genome shotgun (WGS) entry which is preliminary data.</text>
</comment>
<reference evidence="1" key="1">
    <citation type="journal article" date="2014" name="Front. Microbiol.">
        <title>High frequency of phylogenetically diverse reductive dehalogenase-homologous genes in deep subseafloor sedimentary metagenomes.</title>
        <authorList>
            <person name="Kawai M."/>
            <person name="Futagami T."/>
            <person name="Toyoda A."/>
            <person name="Takaki Y."/>
            <person name="Nishi S."/>
            <person name="Hori S."/>
            <person name="Arai W."/>
            <person name="Tsubouchi T."/>
            <person name="Morono Y."/>
            <person name="Uchiyama I."/>
            <person name="Ito T."/>
            <person name="Fujiyama A."/>
            <person name="Inagaki F."/>
            <person name="Takami H."/>
        </authorList>
    </citation>
    <scope>NUCLEOTIDE SEQUENCE</scope>
    <source>
        <strain evidence="1">Expedition CK06-06</strain>
    </source>
</reference>
<protein>
    <submittedName>
        <fullName evidence="1">Uncharacterized protein</fullName>
    </submittedName>
</protein>
<sequence length="134" mass="15759">MKIANVIHEKELVNHTKVDYVNYINEPTAYEDVDKSLPTLYVGWSFMKASNPDNQLFQNADILKKKIITNELYWEFNFQESKPSHVKGVNKFTGLAPEFYFKPKHTYTNLCPVFFQLRDIQDLMDVCPKEIDCM</sequence>
<proteinExistence type="predicted"/>
<organism evidence="1">
    <name type="scientific">marine sediment metagenome</name>
    <dbReference type="NCBI Taxonomy" id="412755"/>
    <lineage>
        <taxon>unclassified sequences</taxon>
        <taxon>metagenomes</taxon>
        <taxon>ecological metagenomes</taxon>
    </lineage>
</organism>
<dbReference type="EMBL" id="BART01033804">
    <property type="protein sequence ID" value="GAH11250.1"/>
    <property type="molecule type" value="Genomic_DNA"/>
</dbReference>
<gene>
    <name evidence="1" type="ORF">S01H4_57959</name>
</gene>
<evidence type="ECO:0000313" key="1">
    <source>
        <dbReference type="EMBL" id="GAH11250.1"/>
    </source>
</evidence>
<feature type="non-terminal residue" evidence="1">
    <location>
        <position position="134"/>
    </location>
</feature>
<accession>X1DSL4</accession>